<evidence type="ECO:0000256" key="1">
    <source>
        <dbReference type="ARBA" id="ARBA00004691"/>
    </source>
</evidence>
<comment type="cofactor">
    <cofactor evidence="7">
        <name>Zn(2+)</name>
        <dbReference type="ChEBI" id="CHEBI:29105"/>
    </cofactor>
    <text evidence="7">Binds 1 zinc ion per subunit.</text>
</comment>
<dbReference type="GeneID" id="97241994"/>
<evidence type="ECO:0000256" key="6">
    <source>
        <dbReference type="ARBA" id="ARBA00050112"/>
    </source>
</evidence>
<dbReference type="FunFam" id="3.20.20.105:FF:000001">
    <property type="entry name" value="Queuine tRNA-ribosyltransferase"/>
    <property type="match status" value="1"/>
</dbReference>
<evidence type="ECO:0000256" key="5">
    <source>
        <dbReference type="ARBA" id="ARBA00022785"/>
    </source>
</evidence>
<organism evidence="9 10">
    <name type="scientific">Tistrella mobilis</name>
    <dbReference type="NCBI Taxonomy" id="171437"/>
    <lineage>
        <taxon>Bacteria</taxon>
        <taxon>Pseudomonadati</taxon>
        <taxon>Pseudomonadota</taxon>
        <taxon>Alphaproteobacteria</taxon>
        <taxon>Geminicoccales</taxon>
        <taxon>Geminicoccaceae</taxon>
        <taxon>Tistrella</taxon>
    </lineage>
</organism>
<evidence type="ECO:0000256" key="2">
    <source>
        <dbReference type="ARBA" id="ARBA00022676"/>
    </source>
</evidence>
<evidence type="ECO:0000313" key="10">
    <source>
        <dbReference type="Proteomes" id="UP000075787"/>
    </source>
</evidence>
<feature type="binding site" evidence="7">
    <location>
        <position position="327"/>
    </location>
    <ligand>
        <name>Zn(2+)</name>
        <dbReference type="ChEBI" id="CHEBI:29105"/>
    </ligand>
</feature>
<dbReference type="NCBIfam" id="TIGR00430">
    <property type="entry name" value="Q_tRNA_tgt"/>
    <property type="match status" value="1"/>
</dbReference>
<keyword evidence="4 7" id="KW-0819">tRNA processing</keyword>
<feature type="binding site" evidence="7">
    <location>
        <position position="301"/>
    </location>
    <ligand>
        <name>Zn(2+)</name>
        <dbReference type="ChEBI" id="CHEBI:29105"/>
    </ligand>
</feature>
<dbReference type="GO" id="GO:0046872">
    <property type="term" value="F:metal ion binding"/>
    <property type="evidence" value="ECO:0007669"/>
    <property type="project" value="UniProtKB-KW"/>
</dbReference>
<feature type="binding site" evidence="7">
    <location>
        <begin position="84"/>
        <end position="88"/>
    </location>
    <ligand>
        <name>substrate</name>
    </ligand>
</feature>
<dbReference type="GO" id="GO:0008479">
    <property type="term" value="F:tRNA-guanosine(34) queuine transglycosylase activity"/>
    <property type="evidence" value="ECO:0007669"/>
    <property type="project" value="UniProtKB-UniRule"/>
</dbReference>
<feature type="binding site" evidence="7">
    <location>
        <position position="296"/>
    </location>
    <ligand>
        <name>Zn(2+)</name>
        <dbReference type="ChEBI" id="CHEBI:29105"/>
    </ligand>
</feature>
<comment type="caution">
    <text evidence="9">The sequence shown here is derived from an EMBL/GenBank/DDBJ whole genome shotgun (WGS) entry which is preliminary data.</text>
</comment>
<comment type="pathway">
    <text evidence="1 7">tRNA modification; tRNA-queuosine biosynthesis.</text>
</comment>
<dbReference type="InterPro" id="IPR004803">
    <property type="entry name" value="TGT"/>
</dbReference>
<dbReference type="Proteomes" id="UP000075787">
    <property type="component" value="Unassembled WGS sequence"/>
</dbReference>
<proteinExistence type="inferred from homology"/>
<dbReference type="InterPro" id="IPR036511">
    <property type="entry name" value="TGT-like_sf"/>
</dbReference>
<feature type="region of interest" description="RNA binding" evidence="7">
    <location>
        <begin position="239"/>
        <end position="245"/>
    </location>
</feature>
<dbReference type="Gene3D" id="3.20.20.105">
    <property type="entry name" value="Queuine tRNA-ribosyltransferase-like"/>
    <property type="match status" value="1"/>
</dbReference>
<reference evidence="9 10" key="1">
    <citation type="submission" date="2015-12" db="EMBL/GenBank/DDBJ databases">
        <title>Genome sequence of Tistrella mobilis MCCC 1A02139.</title>
        <authorList>
            <person name="Lu L."/>
            <person name="Lai Q."/>
            <person name="Shao Z."/>
            <person name="Qian P."/>
        </authorList>
    </citation>
    <scope>NUCLEOTIDE SEQUENCE [LARGE SCALE GENOMIC DNA]</scope>
    <source>
        <strain evidence="9 10">MCCC 1A02139</strain>
    </source>
</reference>
<dbReference type="RefSeq" id="WP_062768698.1">
    <property type="nucleotide sequence ID" value="NZ_CP121027.1"/>
</dbReference>
<dbReference type="UniPathway" id="UPA00392"/>
<keyword evidence="3 7" id="KW-0808">Transferase</keyword>
<dbReference type="InterPro" id="IPR050076">
    <property type="entry name" value="ArchSynthase1/Queuine_TRR"/>
</dbReference>
<feature type="active site" description="Nucleophile" evidence="7">
    <location>
        <position position="258"/>
    </location>
</feature>
<feature type="active site" description="Proton acceptor" evidence="7">
    <location>
        <position position="84"/>
    </location>
</feature>
<dbReference type="EMBL" id="LPZR01000204">
    <property type="protein sequence ID" value="KYO50199.1"/>
    <property type="molecule type" value="Genomic_DNA"/>
</dbReference>
<feature type="binding site" evidence="7">
    <location>
        <position position="138"/>
    </location>
    <ligand>
        <name>substrate</name>
    </ligand>
</feature>
<feature type="binding site" evidence="7">
    <location>
        <position position="298"/>
    </location>
    <ligand>
        <name>Zn(2+)</name>
        <dbReference type="ChEBI" id="CHEBI:29105"/>
    </ligand>
</feature>
<comment type="catalytic activity">
    <reaction evidence="6 7">
        <text>7-aminomethyl-7-carbaguanine + guanosine(34) in tRNA = 7-aminomethyl-7-carbaguanosine(34) in tRNA + guanine</text>
        <dbReference type="Rhea" id="RHEA:24104"/>
        <dbReference type="Rhea" id="RHEA-COMP:10341"/>
        <dbReference type="Rhea" id="RHEA-COMP:10342"/>
        <dbReference type="ChEBI" id="CHEBI:16235"/>
        <dbReference type="ChEBI" id="CHEBI:58703"/>
        <dbReference type="ChEBI" id="CHEBI:74269"/>
        <dbReference type="ChEBI" id="CHEBI:82833"/>
        <dbReference type="EC" id="2.4.2.29"/>
    </reaction>
</comment>
<dbReference type="AlphaFoldDB" id="A0A162JZW6"/>
<evidence type="ECO:0000313" key="9">
    <source>
        <dbReference type="EMBL" id="KYO50199.1"/>
    </source>
</evidence>
<comment type="function">
    <text evidence="7">Catalyzes the base-exchange of a guanine (G) residue with the queuine precursor 7-aminomethyl-7-deazaguanine (PreQ1) at position 34 (anticodon wobble position) in tRNAs with GU(N) anticodons (tRNA-Asp, -Asn, -His and -Tyr). Catalysis occurs through a double-displacement mechanism. The nucleophile active site attacks the C1' of nucleotide 34 to detach the guanine base from the RNA, forming a covalent enzyme-RNA intermediate. The proton acceptor active site deprotonates the incoming PreQ1, allowing a nucleophilic attack on the C1' of the ribose to form the product. After dissociation, two additional enzymatic reactions on the tRNA convert PreQ1 to queuine (Q), resulting in the hypermodified nucleoside queuosine (7-(((4,5-cis-dihydroxy-2-cyclopenten-1-yl)amino)methyl)-7-deazaguanosine).</text>
</comment>
<keyword evidence="7" id="KW-0479">Metal-binding</keyword>
<comment type="subunit">
    <text evidence="7">Homodimer. Within each dimer, one monomer is responsible for RNA recognition and catalysis, while the other monomer binds to the replacement base PreQ1.</text>
</comment>
<comment type="similarity">
    <text evidence="7">Belongs to the queuine tRNA-ribosyltransferase family.</text>
</comment>
<dbReference type="Pfam" id="PF01702">
    <property type="entry name" value="TGT"/>
    <property type="match status" value="1"/>
</dbReference>
<evidence type="ECO:0000256" key="3">
    <source>
        <dbReference type="ARBA" id="ARBA00022679"/>
    </source>
</evidence>
<dbReference type="PANTHER" id="PTHR46499">
    <property type="entry name" value="QUEUINE TRNA-RIBOSYLTRANSFERASE"/>
    <property type="match status" value="1"/>
</dbReference>
<keyword evidence="7" id="KW-0862">Zinc</keyword>
<evidence type="ECO:0000256" key="4">
    <source>
        <dbReference type="ARBA" id="ARBA00022694"/>
    </source>
</evidence>
<protein>
    <recommendedName>
        <fullName evidence="7">Queuine tRNA-ribosyltransferase</fullName>
        <ecNumber evidence="7">2.4.2.29</ecNumber>
    </recommendedName>
    <alternativeName>
        <fullName evidence="7">Guanine insertion enzyme</fullName>
    </alternativeName>
    <alternativeName>
        <fullName evidence="7">tRNA-guanine transglycosylase</fullName>
    </alternativeName>
</protein>
<dbReference type="SUPFAM" id="SSF51713">
    <property type="entry name" value="tRNA-guanine transglycosylase"/>
    <property type="match status" value="1"/>
</dbReference>
<accession>A0A162JZW6</accession>
<feature type="binding site" evidence="7">
    <location>
        <position position="208"/>
    </location>
    <ligand>
        <name>substrate</name>
    </ligand>
</feature>
<dbReference type="NCBIfam" id="TIGR00449">
    <property type="entry name" value="tgt_general"/>
    <property type="match status" value="1"/>
</dbReference>
<dbReference type="GO" id="GO:0008616">
    <property type="term" value="P:tRNA queuosine(34) biosynthetic process"/>
    <property type="evidence" value="ECO:0007669"/>
    <property type="project" value="UniProtKB-UniRule"/>
</dbReference>
<evidence type="ECO:0000259" key="8">
    <source>
        <dbReference type="Pfam" id="PF01702"/>
    </source>
</evidence>
<dbReference type="EC" id="2.4.2.29" evidence="7"/>
<feature type="binding site" evidence="7">
    <location>
        <position position="181"/>
    </location>
    <ligand>
        <name>substrate</name>
    </ligand>
</feature>
<sequence>MAEDGMARRGRIVTAHGAIDTPAFMPVGTAGTVKGLTPEQVAATGAQILLGNTYHLMLRPGAERVDRLGGLHRFMNWPAPILTDSGGFQVMSLAALRKLDDDGVTFRSHLDGSKIRLTPERSIEIQRLLDATITMCFDECTPYPATYDQAASSMRLSMRWAERCRTAFTDRPGYALFGIVQGGVHGDLRAESVERLTEIGFEGYAVGGLAVGEGFELMCSTLDVTTPLMPRDKPRYLMGVGRPQDLVAAVRRGIDMFDCVMPTRSGRTGQAFTRRGPVNIRNARHADDPRPLDDRCGCPACTQYSRAYLHHLHKASEILGAVLLTQHNLWYYQDLMREMRAAIPEGRMEAFAAEFEAGLAAGDIPPL</sequence>
<feature type="region of interest" description="RNA binding; important for wobble base 34 recognition" evidence="7">
    <location>
        <begin position="263"/>
        <end position="267"/>
    </location>
</feature>
<name>A0A162JZW6_9PROT</name>
<dbReference type="HAMAP" id="MF_00168">
    <property type="entry name" value="Q_tRNA_Tgt"/>
    <property type="match status" value="1"/>
</dbReference>
<keyword evidence="5 7" id="KW-0671">Queuosine biosynthesis</keyword>
<dbReference type="PANTHER" id="PTHR46499:SF1">
    <property type="entry name" value="QUEUINE TRNA-RIBOSYLTRANSFERASE"/>
    <property type="match status" value="1"/>
</dbReference>
<keyword evidence="2 7" id="KW-0328">Glycosyltransferase</keyword>
<evidence type="ECO:0000256" key="7">
    <source>
        <dbReference type="HAMAP-Rule" id="MF_00168"/>
    </source>
</evidence>
<gene>
    <name evidence="7" type="primary">tgt</name>
    <name evidence="9" type="ORF">AUP44_14070</name>
</gene>
<feature type="domain" description="tRNA-guanine(15) transglycosylase-like" evidence="8">
    <location>
        <begin position="5"/>
        <end position="357"/>
    </location>
</feature>
<dbReference type="GO" id="GO:0005829">
    <property type="term" value="C:cytosol"/>
    <property type="evidence" value="ECO:0007669"/>
    <property type="project" value="TreeGrafter"/>
</dbReference>
<dbReference type="InterPro" id="IPR002616">
    <property type="entry name" value="tRNA_ribo_trans-like"/>
</dbReference>